<proteinExistence type="predicted"/>
<keyword evidence="2" id="KW-1185">Reference proteome</keyword>
<evidence type="ECO:0000313" key="2">
    <source>
        <dbReference type="Proteomes" id="UP000250321"/>
    </source>
</evidence>
<dbReference type="Proteomes" id="UP000250321">
    <property type="component" value="Unassembled WGS sequence"/>
</dbReference>
<organism evidence="1 2">
    <name type="scientific">Prunus yedoensis var. nudiflora</name>
    <dbReference type="NCBI Taxonomy" id="2094558"/>
    <lineage>
        <taxon>Eukaryota</taxon>
        <taxon>Viridiplantae</taxon>
        <taxon>Streptophyta</taxon>
        <taxon>Embryophyta</taxon>
        <taxon>Tracheophyta</taxon>
        <taxon>Spermatophyta</taxon>
        <taxon>Magnoliopsida</taxon>
        <taxon>eudicotyledons</taxon>
        <taxon>Gunneridae</taxon>
        <taxon>Pentapetalae</taxon>
        <taxon>rosids</taxon>
        <taxon>fabids</taxon>
        <taxon>Rosales</taxon>
        <taxon>Rosaceae</taxon>
        <taxon>Amygdaloideae</taxon>
        <taxon>Amygdaleae</taxon>
        <taxon>Prunus</taxon>
    </lineage>
</organism>
<evidence type="ECO:0000313" key="1">
    <source>
        <dbReference type="EMBL" id="PQQ10880.1"/>
    </source>
</evidence>
<dbReference type="EMBL" id="PJQY01000453">
    <property type="protein sequence ID" value="PQQ10880.1"/>
    <property type="molecule type" value="Genomic_DNA"/>
</dbReference>
<reference evidence="1 2" key="1">
    <citation type="submission" date="2018-02" db="EMBL/GenBank/DDBJ databases">
        <title>Draft genome of wild Prunus yedoensis var. nudiflora.</title>
        <authorList>
            <person name="Baek S."/>
            <person name="Kim J.-H."/>
            <person name="Choi K."/>
            <person name="Kim G.-B."/>
            <person name="Cho A."/>
            <person name="Jang H."/>
            <person name="Shin C.-H."/>
            <person name="Yu H.-J."/>
            <person name="Mun J.-H."/>
        </authorList>
    </citation>
    <scope>NUCLEOTIDE SEQUENCE [LARGE SCALE GENOMIC DNA]</scope>
    <source>
        <strain evidence="2">cv. Jeju island</strain>
        <tissue evidence="1">Leaf</tissue>
    </source>
</reference>
<dbReference type="OrthoDB" id="10266364at2759"/>
<name>A0A314YWK9_PRUYE</name>
<gene>
    <name evidence="1" type="ORF">Pyn_23811</name>
</gene>
<dbReference type="AlphaFoldDB" id="A0A314YWK9"/>
<sequence>MGPLIYDVIPYLVAKLLMECLKTWLRIQRSGKEERSSSHTGGLLGLFDKVEQMAPSLGNWRRTDVQESIPRSGGIGKMFQCRNKAKKRVQCCIIEMISKSSISVYCTE</sequence>
<dbReference type="STRING" id="2094558.A0A314YWK9"/>
<protein>
    <submittedName>
        <fullName evidence="1">Uncharacterized protein</fullName>
    </submittedName>
</protein>
<comment type="caution">
    <text evidence="1">The sequence shown here is derived from an EMBL/GenBank/DDBJ whole genome shotgun (WGS) entry which is preliminary data.</text>
</comment>
<accession>A0A314YWK9</accession>